<organism evidence="9 10">
    <name type="scientific">Zosterops lateralis melanops</name>
    <dbReference type="NCBI Taxonomy" id="1220523"/>
    <lineage>
        <taxon>Eukaryota</taxon>
        <taxon>Metazoa</taxon>
        <taxon>Chordata</taxon>
        <taxon>Craniata</taxon>
        <taxon>Vertebrata</taxon>
        <taxon>Euteleostomi</taxon>
        <taxon>Archelosauria</taxon>
        <taxon>Archosauria</taxon>
        <taxon>Dinosauria</taxon>
        <taxon>Saurischia</taxon>
        <taxon>Theropoda</taxon>
        <taxon>Coelurosauria</taxon>
        <taxon>Aves</taxon>
        <taxon>Neognathae</taxon>
        <taxon>Neoaves</taxon>
        <taxon>Telluraves</taxon>
        <taxon>Australaves</taxon>
        <taxon>Passeriformes</taxon>
        <taxon>Sylvioidea</taxon>
        <taxon>Zosteropidae</taxon>
        <taxon>Zosterops</taxon>
    </lineage>
</organism>
<name>A0A8D2PN99_ZOSLA</name>
<feature type="transmembrane region" description="Helical" evidence="7">
    <location>
        <begin position="216"/>
        <end position="238"/>
    </location>
</feature>
<feature type="compositionally biased region" description="Low complexity" evidence="6">
    <location>
        <begin position="362"/>
        <end position="376"/>
    </location>
</feature>
<dbReference type="GO" id="GO:0042594">
    <property type="term" value="P:response to starvation"/>
    <property type="evidence" value="ECO:0007669"/>
    <property type="project" value="TreeGrafter"/>
</dbReference>
<keyword evidence="10" id="KW-1185">Reference proteome</keyword>
<dbReference type="EC" id="2.7.11.1" evidence="1"/>
<keyword evidence="2" id="KW-0808">Transferase</keyword>
<feature type="compositionally biased region" description="Polar residues" evidence="6">
    <location>
        <begin position="466"/>
        <end position="476"/>
    </location>
</feature>
<dbReference type="GO" id="GO:0048671">
    <property type="term" value="P:negative regulation of collateral sprouting"/>
    <property type="evidence" value="ECO:0007669"/>
    <property type="project" value="TreeGrafter"/>
</dbReference>
<sequence>MVKFTFVCVTYVLFQKPELEVAVKCINKKNLAKSQTLLGKEIKILKELKHENIVALYDFQVNTFNYVKYCNGGDLADYLHTMRTLSEDTIRLFLQQIAGAMKMLHSKGIIHRDLKPQNILLSYAGGRKSNPNNIRIKIADFGFARYLQSNMMAATLCGSPMYMAPEVIMSQHYDAKADLWSIGTIIYQCLTGKAPFQASSPQDLQINLMGKDGEDFLLLLDLGLTTSFGFVFLLVLAASVPMPSYPSSGSGSSSSSSSTSHLTSPPSLGEMQQQLQEKALASPTQDSPGFLHGSKDSAGSSSKNSSCDTDDFVMVPAQFSSKVVSENADVLILSVFLRSSLVTSAGLESQGRTPSPSPPYSSSPSPSGRPGQFSSSKYGHSVPIPVPTQIHNYRRIEQNLQSPNPYSSPKSGTVRRSSSTSPLGFPKTGASPPYPGEHGSVPSTKKLSFGGAKPFMPSPQVGTIPEQPSQTVTPSSLRAEVRSRSLAPEQSPRGMGSRLHSAPNLSDLHSCRQKITKQHSDPLVAHFGHTPVSQPLQIHGLQHCRQLRSSPKLSEFMQRSPLPTIMGSPTKAVSPFEFPKTPSSQNLLTLLAHQGVMMTPTRNKTLPDLKEMGHFHCQQTGLGLRPVEEIKGRSLSTGRLTDLLLKAAFGAQISEAGSSDSLNNEKPMEIAAPSGAYGGTLHSGARAGGSASPSPVIFTVGSPPSGTTPPQTTRTRMFSVGSSSSLSSGGSFSGRHLAVGAAGEALEGPSSLRYAFADPITANLEGAVTFEAPELPEETLMEQEHTDILRSLRFTLAFVHYVMEIAALKGSSSDMGSSVTSEYQLQESVVADQISLLSREWSYAEQLVLYLKVAELLSSGLQMAIEQIKAGKLCLSSTVKQVVKKLNELYKSSVSSCHCLNMRLQRFFLDKQKLMDRINSITAEKLIFSYAVQMVQSAALDEMFHHREDCAQRYHKALLLMEGLLNIITEQGDIENIRLTHCSERTFPALMAGL</sequence>
<dbReference type="GO" id="GO:0034727">
    <property type="term" value="P:piecemeal microautophagy of the nucleus"/>
    <property type="evidence" value="ECO:0007669"/>
    <property type="project" value="TreeGrafter"/>
</dbReference>
<dbReference type="AlphaFoldDB" id="A0A8D2PN99"/>
<dbReference type="GO" id="GO:0005776">
    <property type="term" value="C:autophagosome"/>
    <property type="evidence" value="ECO:0007669"/>
    <property type="project" value="TreeGrafter"/>
</dbReference>
<dbReference type="GO" id="GO:0005829">
    <property type="term" value="C:cytosol"/>
    <property type="evidence" value="ECO:0007669"/>
    <property type="project" value="TreeGrafter"/>
</dbReference>
<evidence type="ECO:0000259" key="8">
    <source>
        <dbReference type="PROSITE" id="PS50011"/>
    </source>
</evidence>
<accession>A0A8D2PN99</accession>
<keyword evidence="7" id="KW-0472">Membrane</keyword>
<dbReference type="PROSITE" id="PS50011">
    <property type="entry name" value="PROTEIN_KINASE_DOM"/>
    <property type="match status" value="1"/>
</dbReference>
<dbReference type="Gene3D" id="3.30.200.20">
    <property type="entry name" value="Phosphorylase Kinase, domain 1"/>
    <property type="match status" value="1"/>
</dbReference>
<dbReference type="PROSITE" id="PS00108">
    <property type="entry name" value="PROTEIN_KINASE_ST"/>
    <property type="match status" value="1"/>
</dbReference>
<dbReference type="GO" id="GO:0048675">
    <property type="term" value="P:axon extension"/>
    <property type="evidence" value="ECO:0007669"/>
    <property type="project" value="TreeGrafter"/>
</dbReference>
<keyword evidence="5" id="KW-0067">ATP-binding</keyword>
<feature type="domain" description="Protein kinase" evidence="8">
    <location>
        <begin position="1"/>
        <end position="313"/>
    </location>
</feature>
<dbReference type="InterPro" id="IPR000719">
    <property type="entry name" value="Prot_kinase_dom"/>
</dbReference>
<dbReference type="GO" id="GO:0000045">
    <property type="term" value="P:autophagosome assembly"/>
    <property type="evidence" value="ECO:0007669"/>
    <property type="project" value="TreeGrafter"/>
</dbReference>
<feature type="compositionally biased region" description="Low complexity" evidence="6">
    <location>
        <begin position="247"/>
        <end position="267"/>
    </location>
</feature>
<evidence type="ECO:0000256" key="7">
    <source>
        <dbReference type="SAM" id="Phobius"/>
    </source>
</evidence>
<dbReference type="SMART" id="SM00220">
    <property type="entry name" value="S_TKc"/>
    <property type="match status" value="1"/>
</dbReference>
<evidence type="ECO:0000313" key="9">
    <source>
        <dbReference type="Ensembl" id="ENSZLMP00000013647.1"/>
    </source>
</evidence>
<dbReference type="InterPro" id="IPR022708">
    <property type="entry name" value="Atg1-like_tMIT"/>
</dbReference>
<dbReference type="Proteomes" id="UP000694401">
    <property type="component" value="Unassembled WGS sequence"/>
</dbReference>
<dbReference type="GO" id="GO:0061709">
    <property type="term" value="P:reticulophagy"/>
    <property type="evidence" value="ECO:0007669"/>
    <property type="project" value="TreeGrafter"/>
</dbReference>
<feature type="region of interest" description="Disordered" evidence="6">
    <location>
        <begin position="247"/>
        <end position="306"/>
    </location>
</feature>
<keyword evidence="3" id="KW-0547">Nucleotide-binding</keyword>
<evidence type="ECO:0000256" key="4">
    <source>
        <dbReference type="ARBA" id="ARBA00022777"/>
    </source>
</evidence>
<reference evidence="9" key="2">
    <citation type="submission" date="2025-09" db="UniProtKB">
        <authorList>
            <consortium name="Ensembl"/>
        </authorList>
    </citation>
    <scope>IDENTIFICATION</scope>
</reference>
<evidence type="ECO:0000256" key="5">
    <source>
        <dbReference type="ARBA" id="ARBA00022840"/>
    </source>
</evidence>
<dbReference type="PANTHER" id="PTHR24348:SF19">
    <property type="entry name" value="SERINE_THREONINE-PROTEIN KINASE ULK1"/>
    <property type="match status" value="1"/>
</dbReference>
<dbReference type="Pfam" id="PF00069">
    <property type="entry name" value="Pkinase"/>
    <property type="match status" value="1"/>
</dbReference>
<dbReference type="Pfam" id="PF21127">
    <property type="entry name" value="ATG1-like_MIT2"/>
    <property type="match status" value="1"/>
</dbReference>
<dbReference type="Gene3D" id="1.10.510.10">
    <property type="entry name" value="Transferase(Phosphotransferase) domain 1"/>
    <property type="match status" value="1"/>
</dbReference>
<dbReference type="FunFam" id="1.10.510.10:FF:000493">
    <property type="entry name" value="serine/threonine-protein kinase unc-51 isoform X2"/>
    <property type="match status" value="1"/>
</dbReference>
<reference evidence="9" key="1">
    <citation type="submission" date="2025-08" db="UniProtKB">
        <authorList>
            <consortium name="Ensembl"/>
        </authorList>
    </citation>
    <scope>IDENTIFICATION</scope>
</reference>
<evidence type="ECO:0000313" key="10">
    <source>
        <dbReference type="Proteomes" id="UP000694401"/>
    </source>
</evidence>
<feature type="compositionally biased region" description="Polar residues" evidence="6">
    <location>
        <begin position="400"/>
        <end position="422"/>
    </location>
</feature>
<evidence type="ECO:0000256" key="2">
    <source>
        <dbReference type="ARBA" id="ARBA00022679"/>
    </source>
</evidence>
<keyword evidence="7" id="KW-1133">Transmembrane helix</keyword>
<dbReference type="Ensembl" id="ENSZLMT00000014033.1">
    <property type="protein sequence ID" value="ENSZLMP00000013647.1"/>
    <property type="gene ID" value="ENSZLMG00000009174.1"/>
</dbReference>
<dbReference type="SUPFAM" id="SSF56112">
    <property type="entry name" value="Protein kinase-like (PK-like)"/>
    <property type="match status" value="1"/>
</dbReference>
<dbReference type="GO" id="GO:0005524">
    <property type="term" value="F:ATP binding"/>
    <property type="evidence" value="ECO:0007669"/>
    <property type="project" value="UniProtKB-KW"/>
</dbReference>
<protein>
    <recommendedName>
        <fullName evidence="1">non-specific serine/threonine protein kinase</fullName>
        <ecNumber evidence="1">2.7.11.1</ecNumber>
    </recommendedName>
</protein>
<dbReference type="InterPro" id="IPR048941">
    <property type="entry name" value="ATG1-like_MIT2"/>
</dbReference>
<keyword evidence="4" id="KW-0418">Kinase</keyword>
<feature type="region of interest" description="Disordered" evidence="6">
    <location>
        <begin position="400"/>
        <end position="504"/>
    </location>
</feature>
<dbReference type="GO" id="GO:0004674">
    <property type="term" value="F:protein serine/threonine kinase activity"/>
    <property type="evidence" value="ECO:0007669"/>
    <property type="project" value="UniProtKB-EC"/>
</dbReference>
<dbReference type="GO" id="GO:0034045">
    <property type="term" value="C:phagophore assembly site membrane"/>
    <property type="evidence" value="ECO:0007669"/>
    <property type="project" value="TreeGrafter"/>
</dbReference>
<evidence type="ECO:0000256" key="3">
    <source>
        <dbReference type="ARBA" id="ARBA00022741"/>
    </source>
</evidence>
<dbReference type="InterPro" id="IPR008271">
    <property type="entry name" value="Ser/Thr_kinase_AS"/>
</dbReference>
<evidence type="ECO:0000256" key="6">
    <source>
        <dbReference type="SAM" id="MobiDB-lite"/>
    </source>
</evidence>
<dbReference type="InterPro" id="IPR045269">
    <property type="entry name" value="Atg1-like"/>
</dbReference>
<evidence type="ECO:0000256" key="1">
    <source>
        <dbReference type="ARBA" id="ARBA00012513"/>
    </source>
</evidence>
<feature type="compositionally biased region" description="Polar residues" evidence="6">
    <location>
        <begin position="270"/>
        <end position="287"/>
    </location>
</feature>
<dbReference type="InterPro" id="IPR011009">
    <property type="entry name" value="Kinase-like_dom_sf"/>
</dbReference>
<dbReference type="GO" id="GO:0000422">
    <property type="term" value="P:autophagy of mitochondrion"/>
    <property type="evidence" value="ECO:0007669"/>
    <property type="project" value="TreeGrafter"/>
</dbReference>
<feature type="compositionally biased region" description="Low complexity" evidence="6">
    <location>
        <begin position="296"/>
        <end position="306"/>
    </location>
</feature>
<dbReference type="PANTHER" id="PTHR24348">
    <property type="entry name" value="SERINE/THREONINE-PROTEIN KINASE UNC-51-RELATED"/>
    <property type="match status" value="1"/>
</dbReference>
<proteinExistence type="predicted"/>
<dbReference type="Pfam" id="PF12063">
    <property type="entry name" value="ATG1-like_MIT1"/>
    <property type="match status" value="1"/>
</dbReference>
<feature type="region of interest" description="Disordered" evidence="6">
    <location>
        <begin position="346"/>
        <end position="385"/>
    </location>
</feature>
<keyword evidence="7" id="KW-0812">Transmembrane</keyword>
<dbReference type="GO" id="GO:0010508">
    <property type="term" value="P:positive regulation of autophagy"/>
    <property type="evidence" value="ECO:0007669"/>
    <property type="project" value="TreeGrafter"/>
</dbReference>